<comment type="caution">
    <text evidence="2">The sequence shown here is derived from an EMBL/GenBank/DDBJ whole genome shotgun (WGS) entry which is preliminary data.</text>
</comment>
<reference evidence="3" key="1">
    <citation type="journal article" date="2021" name="ISME J.">
        <title>Evolutionary origin and ecological implication of a unique nif island in free-living Bradyrhizobium lineages.</title>
        <authorList>
            <person name="Tao J."/>
        </authorList>
    </citation>
    <scope>NUCLEOTIDE SEQUENCE [LARGE SCALE GENOMIC DNA]</scope>
    <source>
        <strain evidence="3">SZCCT0094</strain>
    </source>
</reference>
<evidence type="ECO:0000313" key="2">
    <source>
        <dbReference type="EMBL" id="MBR1137525.1"/>
    </source>
</evidence>
<evidence type="ECO:0000313" key="3">
    <source>
        <dbReference type="Proteomes" id="UP001314635"/>
    </source>
</evidence>
<name>A0ABS5G872_9BRAD</name>
<protein>
    <submittedName>
        <fullName evidence="2">Uncharacterized protein</fullName>
    </submittedName>
</protein>
<dbReference type="EMBL" id="JAFCLK010000015">
    <property type="protein sequence ID" value="MBR1137525.1"/>
    <property type="molecule type" value="Genomic_DNA"/>
</dbReference>
<sequence>MLIFGRYLFLREALETDDGVEAADEIRRSPRGDPGAIGTNFAAHTAGTLLVGQIGERQVTAGPASNSSDDKTDCEASGPNRDLPVTVACDQPSW</sequence>
<organism evidence="2 3">
    <name type="scientific">Bradyrhizobium denitrificans</name>
    <dbReference type="NCBI Taxonomy" id="2734912"/>
    <lineage>
        <taxon>Bacteria</taxon>
        <taxon>Pseudomonadati</taxon>
        <taxon>Pseudomonadota</taxon>
        <taxon>Alphaproteobacteria</taxon>
        <taxon>Hyphomicrobiales</taxon>
        <taxon>Nitrobacteraceae</taxon>
        <taxon>Bradyrhizobium</taxon>
    </lineage>
</organism>
<proteinExistence type="predicted"/>
<dbReference type="Proteomes" id="UP001314635">
    <property type="component" value="Unassembled WGS sequence"/>
</dbReference>
<evidence type="ECO:0000256" key="1">
    <source>
        <dbReference type="SAM" id="MobiDB-lite"/>
    </source>
</evidence>
<keyword evidence="3" id="KW-1185">Reference proteome</keyword>
<accession>A0ABS5G872</accession>
<feature type="region of interest" description="Disordered" evidence="1">
    <location>
        <begin position="60"/>
        <end position="94"/>
    </location>
</feature>
<gene>
    <name evidence="2" type="ORF">JQ619_17285</name>
</gene>